<feature type="transmembrane region" description="Helical" evidence="2">
    <location>
        <begin position="15"/>
        <end position="36"/>
    </location>
</feature>
<keyword evidence="2" id="KW-1133">Transmembrane helix</keyword>
<gene>
    <name evidence="3" type="ORF">F0415_09800</name>
</gene>
<feature type="region of interest" description="Disordered" evidence="1">
    <location>
        <begin position="90"/>
        <end position="113"/>
    </location>
</feature>
<keyword evidence="2" id="KW-0812">Transmembrane</keyword>
<evidence type="ECO:0000313" key="4">
    <source>
        <dbReference type="Proteomes" id="UP000322165"/>
    </source>
</evidence>
<keyword evidence="4" id="KW-1185">Reference proteome</keyword>
<feature type="compositionally biased region" description="Basic and acidic residues" evidence="1">
    <location>
        <begin position="90"/>
        <end position="100"/>
    </location>
</feature>
<accession>A0A5B2ZAL3</accession>
<comment type="caution">
    <text evidence="3">The sequence shown here is derived from an EMBL/GenBank/DDBJ whole genome shotgun (WGS) entry which is preliminary data.</text>
</comment>
<keyword evidence="2" id="KW-0472">Membrane</keyword>
<reference evidence="3 4" key="2">
    <citation type="submission" date="2019-09" db="EMBL/GenBank/DDBJ databases">
        <authorList>
            <person name="Mazur A."/>
        </authorList>
    </citation>
    <scope>NUCLEOTIDE SEQUENCE [LARGE SCALE GENOMIC DNA]</scope>
    <source>
        <strain evidence="3 4">3729k</strain>
    </source>
</reference>
<protein>
    <submittedName>
        <fullName evidence="3">Uncharacterized protein</fullName>
    </submittedName>
</protein>
<name>A0A5B2ZAL3_9GAMM</name>
<feature type="transmembrane region" description="Helical" evidence="2">
    <location>
        <begin position="42"/>
        <end position="62"/>
    </location>
</feature>
<dbReference type="Proteomes" id="UP000322165">
    <property type="component" value="Unassembled WGS sequence"/>
</dbReference>
<evidence type="ECO:0000256" key="1">
    <source>
        <dbReference type="SAM" id="MobiDB-lite"/>
    </source>
</evidence>
<evidence type="ECO:0000256" key="2">
    <source>
        <dbReference type="SAM" id="Phobius"/>
    </source>
</evidence>
<feature type="compositionally biased region" description="Polar residues" evidence="1">
    <location>
        <begin position="103"/>
        <end position="113"/>
    </location>
</feature>
<evidence type="ECO:0000313" key="3">
    <source>
        <dbReference type="EMBL" id="KAA2284350.1"/>
    </source>
</evidence>
<dbReference type="EMBL" id="VUOD01000007">
    <property type="protein sequence ID" value="KAA2284350.1"/>
    <property type="molecule type" value="Genomic_DNA"/>
</dbReference>
<proteinExistence type="predicted"/>
<sequence>MSRKKRDEDDIREEALGALGISGVSVLWLIFCIANSDTGWLLVFWLLYPLALMAHAGMALGLPAPGRREPARLGAWHVYVPGRRLRRCLHDHGAGPDRPSKPALTSQPCPSSN</sequence>
<organism evidence="3 4">
    <name type="scientific">Arenimonas fontis</name>
    <dbReference type="NCBI Taxonomy" id="2608255"/>
    <lineage>
        <taxon>Bacteria</taxon>
        <taxon>Pseudomonadati</taxon>
        <taxon>Pseudomonadota</taxon>
        <taxon>Gammaproteobacteria</taxon>
        <taxon>Lysobacterales</taxon>
        <taxon>Lysobacteraceae</taxon>
        <taxon>Arenimonas</taxon>
    </lineage>
</organism>
<reference evidence="3 4" key="1">
    <citation type="submission" date="2019-09" db="EMBL/GenBank/DDBJ databases">
        <title>Arenimonas chukotkensis sp. nov., a bacterium isolated from Chukotka hot spring, Arctic region, Russia.</title>
        <authorList>
            <person name="Zayulina K.S."/>
            <person name="Prokofeva M.I."/>
            <person name="Elcheninov A.G."/>
            <person name="Novikov A."/>
            <person name="Kochetkova T.V."/>
            <person name="Kublanov I.V."/>
        </authorList>
    </citation>
    <scope>NUCLEOTIDE SEQUENCE [LARGE SCALE GENOMIC DNA]</scope>
    <source>
        <strain evidence="3 4">3729k</strain>
    </source>
</reference>
<dbReference type="RefSeq" id="WP_149861041.1">
    <property type="nucleotide sequence ID" value="NZ_VUOD01000007.1"/>
</dbReference>
<dbReference type="AlphaFoldDB" id="A0A5B2ZAL3"/>